<sequence length="69" mass="7837">MESRNTYVLAILGCIIIIIAMFFSLSLDKIIIKPLIKNYAILDTYIRLDQSKSLTLLTTNILDAVPHEK</sequence>
<feature type="transmembrane region" description="Helical" evidence="1">
    <location>
        <begin position="6"/>
        <end position="27"/>
    </location>
</feature>
<evidence type="ECO:0000256" key="1">
    <source>
        <dbReference type="SAM" id="Phobius"/>
    </source>
</evidence>
<protein>
    <submittedName>
        <fullName evidence="2">Uncharacterized protein</fullName>
    </submittedName>
</protein>
<evidence type="ECO:0000313" key="3">
    <source>
        <dbReference type="Proteomes" id="UP000004440"/>
    </source>
</evidence>
<dbReference type="RefSeq" id="WP_007551212.1">
    <property type="nucleotide sequence ID" value="NZ_AFPU01000001.1"/>
</dbReference>
<keyword evidence="1" id="KW-1133">Transmembrane helix</keyword>
<gene>
    <name evidence="2" type="ORF">MY1_1507</name>
</gene>
<dbReference type="EMBL" id="AFPU01000001">
    <property type="protein sequence ID" value="EGP94262.1"/>
    <property type="molecule type" value="Genomic_DNA"/>
</dbReference>
<name>F9CU61_9ARCH</name>
<evidence type="ECO:0000313" key="2">
    <source>
        <dbReference type="EMBL" id="EGP94262.1"/>
    </source>
</evidence>
<dbReference type="AlphaFoldDB" id="F9CU61"/>
<dbReference type="STRING" id="1001994.MY1_1507"/>
<accession>F9CU61</accession>
<proteinExistence type="predicted"/>
<comment type="caution">
    <text evidence="2">The sequence shown here is derived from an EMBL/GenBank/DDBJ whole genome shotgun (WGS) entry which is preliminary data.</text>
</comment>
<dbReference type="Proteomes" id="UP000004440">
    <property type="component" value="Unassembled WGS sequence"/>
</dbReference>
<keyword evidence="1" id="KW-0472">Membrane</keyword>
<organism evidence="2 3">
    <name type="scientific">Nitrosarchaeum koreense MY1</name>
    <dbReference type="NCBI Taxonomy" id="1001994"/>
    <lineage>
        <taxon>Archaea</taxon>
        <taxon>Nitrososphaerota</taxon>
        <taxon>Nitrososphaeria</taxon>
        <taxon>Nitrosopumilales</taxon>
        <taxon>Nitrosopumilaceae</taxon>
        <taxon>Nitrosarchaeum</taxon>
    </lineage>
</organism>
<reference evidence="2 3" key="1">
    <citation type="journal article" date="2011" name="J. Bacteriol.">
        <title>Genome Sequence of an Ammonia-Oxidizing Soil Archaeon, "Candidatus Nitrosoarchaeum koreensis" MY1.</title>
        <authorList>
            <person name="Kim B.K."/>
            <person name="Jung M.Y."/>
            <person name="Yu D.S."/>
            <person name="Park S.J."/>
            <person name="Oh T.K."/>
            <person name="Rhee S.K."/>
            <person name="Kim J.F."/>
        </authorList>
    </citation>
    <scope>NUCLEOTIDE SEQUENCE [LARGE SCALE GENOMIC DNA]</scope>
    <source>
        <strain evidence="2 3">MY1</strain>
    </source>
</reference>
<keyword evidence="1" id="KW-0812">Transmembrane</keyword>
<keyword evidence="3" id="KW-1185">Reference proteome</keyword>